<feature type="transmembrane region" description="Helical" evidence="1">
    <location>
        <begin position="283"/>
        <end position="303"/>
    </location>
</feature>
<organism evidence="4 6">
    <name type="scientific">Frigoribacterium faeni</name>
    <dbReference type="NCBI Taxonomy" id="145483"/>
    <lineage>
        <taxon>Bacteria</taxon>
        <taxon>Bacillati</taxon>
        <taxon>Actinomycetota</taxon>
        <taxon>Actinomycetes</taxon>
        <taxon>Micrococcales</taxon>
        <taxon>Microbacteriaceae</taxon>
        <taxon>Frigoribacterium</taxon>
    </lineage>
</organism>
<sequence length="359" mass="39516">MKNKIFEGVQALRFVAALLVVTTHTTAYASERLDPSFTIWHPGQVGVDIFFIVSGFVMMTSTGSLVGAKGGWKLFGIRRLIRIVPMYWIATTVKLLLMIVVPGAALHAVLNPGATILSYIFIPSVNVDGKVEPLLGVGWTLVFEMMFYLVFTVALMVRANVLFFCTAVLTLVSIASVFRPPEDWPPAMFYLNPIVMYFVVGMILGKWTVDRNLRAAIIWLLGVVALWTGIAVLQSIVEGVPIYEPSLIRKVGITVLLTAVIALEPLLHGRIPKWLIRLGDASYSLYLFHPLMAPLVPVVLFAVGIHNGWVSVIVSIVGVVIASLLIYRFVEKPITRLLLRKFASRSAQSAPSIDTARIG</sequence>
<feature type="transmembrane region" description="Helical" evidence="1">
    <location>
        <begin position="216"/>
        <end position="236"/>
    </location>
</feature>
<feature type="transmembrane region" description="Helical" evidence="1">
    <location>
        <begin position="134"/>
        <end position="154"/>
    </location>
</feature>
<dbReference type="GO" id="GO:0016747">
    <property type="term" value="F:acyltransferase activity, transferring groups other than amino-acyl groups"/>
    <property type="evidence" value="ECO:0007669"/>
    <property type="project" value="InterPro"/>
</dbReference>
<comment type="caution">
    <text evidence="4">The sequence shown here is derived from an EMBL/GenBank/DDBJ whole genome shotgun (WGS) entry which is preliminary data.</text>
</comment>
<dbReference type="AlphaFoldDB" id="A0A7W3JJS2"/>
<evidence type="ECO:0000313" key="6">
    <source>
        <dbReference type="Proteomes" id="UP000522688"/>
    </source>
</evidence>
<dbReference type="PANTHER" id="PTHR23028">
    <property type="entry name" value="ACETYLTRANSFERASE"/>
    <property type="match status" value="1"/>
</dbReference>
<dbReference type="EMBL" id="JACGWW010000003">
    <property type="protein sequence ID" value="MBA8814176.1"/>
    <property type="molecule type" value="Genomic_DNA"/>
</dbReference>
<dbReference type="InterPro" id="IPR002656">
    <property type="entry name" value="Acyl_transf_3_dom"/>
</dbReference>
<feature type="transmembrane region" description="Helical" evidence="1">
    <location>
        <begin position="251"/>
        <end position="271"/>
    </location>
</feature>
<feature type="transmembrane region" description="Helical" evidence="1">
    <location>
        <begin position="161"/>
        <end position="178"/>
    </location>
</feature>
<dbReference type="RefSeq" id="WP_146856474.1">
    <property type="nucleotide sequence ID" value="NZ_BAAAHR010000007.1"/>
</dbReference>
<feature type="transmembrane region" description="Helical" evidence="1">
    <location>
        <begin position="184"/>
        <end position="204"/>
    </location>
</feature>
<feature type="transmembrane region" description="Helical" evidence="1">
    <location>
        <begin position="309"/>
        <end position="330"/>
    </location>
</feature>
<evidence type="ECO:0000313" key="3">
    <source>
        <dbReference type="EMBL" id="GEK84137.1"/>
    </source>
</evidence>
<name>A0A7W3JJS2_9MICO</name>
<gene>
    <name evidence="3" type="primary">exoZ1</name>
    <name evidence="4" type="ORF">FB463_002442</name>
    <name evidence="3" type="ORF">FFA01_24460</name>
</gene>
<evidence type="ECO:0000256" key="1">
    <source>
        <dbReference type="SAM" id="Phobius"/>
    </source>
</evidence>
<protein>
    <submittedName>
        <fullName evidence="3">Exopolysaccharide production protein ExoZ</fullName>
    </submittedName>
    <submittedName>
        <fullName evidence="4">Peptidoglycan/LPS O-acetylase OafA/YrhL</fullName>
    </submittedName>
</protein>
<proteinExistence type="predicted"/>
<keyword evidence="1" id="KW-0812">Transmembrane</keyword>
<feature type="transmembrane region" description="Helical" evidence="1">
    <location>
        <begin position="12"/>
        <end position="29"/>
    </location>
</feature>
<dbReference type="Proteomes" id="UP000522688">
    <property type="component" value="Unassembled WGS sequence"/>
</dbReference>
<feature type="domain" description="Acyltransferase 3" evidence="2">
    <location>
        <begin position="8"/>
        <end position="328"/>
    </location>
</feature>
<evidence type="ECO:0000259" key="2">
    <source>
        <dbReference type="Pfam" id="PF01757"/>
    </source>
</evidence>
<keyword evidence="1" id="KW-1133">Transmembrane helix</keyword>
<keyword evidence="1" id="KW-0472">Membrane</keyword>
<dbReference type="GO" id="GO:0000271">
    <property type="term" value="P:polysaccharide biosynthetic process"/>
    <property type="evidence" value="ECO:0007669"/>
    <property type="project" value="TreeGrafter"/>
</dbReference>
<accession>A0A7W3JJS2</accession>
<evidence type="ECO:0000313" key="5">
    <source>
        <dbReference type="Proteomes" id="UP000321154"/>
    </source>
</evidence>
<dbReference type="GO" id="GO:0016020">
    <property type="term" value="C:membrane"/>
    <property type="evidence" value="ECO:0007669"/>
    <property type="project" value="TreeGrafter"/>
</dbReference>
<dbReference type="PANTHER" id="PTHR23028:SF53">
    <property type="entry name" value="ACYL_TRANSF_3 DOMAIN-CONTAINING PROTEIN"/>
    <property type="match status" value="1"/>
</dbReference>
<dbReference type="OrthoDB" id="9807745at2"/>
<feature type="transmembrane region" description="Helical" evidence="1">
    <location>
        <begin position="49"/>
        <end position="72"/>
    </location>
</feature>
<reference evidence="4 6" key="2">
    <citation type="submission" date="2020-07" db="EMBL/GenBank/DDBJ databases">
        <title>Sequencing the genomes of 1000 actinobacteria strains.</title>
        <authorList>
            <person name="Klenk H.-P."/>
        </authorList>
    </citation>
    <scope>NUCLEOTIDE SEQUENCE [LARGE SCALE GENOMIC DNA]</scope>
    <source>
        <strain evidence="4 6">DSM 10309</strain>
    </source>
</reference>
<dbReference type="EMBL" id="BJUV01000028">
    <property type="protein sequence ID" value="GEK84137.1"/>
    <property type="molecule type" value="Genomic_DNA"/>
</dbReference>
<reference evidence="3 5" key="1">
    <citation type="submission" date="2019-07" db="EMBL/GenBank/DDBJ databases">
        <title>Whole genome shotgun sequence of Frigoribacterium faeni NBRC 103066.</title>
        <authorList>
            <person name="Hosoyama A."/>
            <person name="Uohara A."/>
            <person name="Ohji S."/>
            <person name="Ichikawa N."/>
        </authorList>
    </citation>
    <scope>NUCLEOTIDE SEQUENCE [LARGE SCALE GENOMIC DNA]</scope>
    <source>
        <strain evidence="3 5">NBRC 103066</strain>
    </source>
</reference>
<dbReference type="InterPro" id="IPR050879">
    <property type="entry name" value="Acyltransferase_3"/>
</dbReference>
<dbReference type="Proteomes" id="UP000321154">
    <property type="component" value="Unassembled WGS sequence"/>
</dbReference>
<dbReference type="Pfam" id="PF01757">
    <property type="entry name" value="Acyl_transf_3"/>
    <property type="match status" value="1"/>
</dbReference>
<keyword evidence="5" id="KW-1185">Reference proteome</keyword>
<evidence type="ECO:0000313" key="4">
    <source>
        <dbReference type="EMBL" id="MBA8814176.1"/>
    </source>
</evidence>
<feature type="transmembrane region" description="Helical" evidence="1">
    <location>
        <begin position="93"/>
        <end position="122"/>
    </location>
</feature>